<keyword evidence="8" id="KW-0547">Nucleotide-binding</keyword>
<evidence type="ECO:0000256" key="2">
    <source>
        <dbReference type="ARBA" id="ARBA00022630"/>
    </source>
</evidence>
<dbReference type="EMBL" id="AVPF01000011">
    <property type="protein sequence ID" value="KGX89874.1"/>
    <property type="molecule type" value="Genomic_DNA"/>
</dbReference>
<dbReference type="GO" id="GO:0016668">
    <property type="term" value="F:oxidoreductase activity, acting on a sulfur group of donors, NAD(P) as acceptor"/>
    <property type="evidence" value="ECO:0007669"/>
    <property type="project" value="InterPro"/>
</dbReference>
<dbReference type="InterPro" id="IPR016156">
    <property type="entry name" value="FAD/NAD-linked_Rdtase_dimer_sf"/>
</dbReference>
<evidence type="ECO:0000256" key="7">
    <source>
        <dbReference type="ARBA" id="ARBA00023284"/>
    </source>
</evidence>
<keyword evidence="14" id="KW-1185">Reference proteome</keyword>
<evidence type="ECO:0000256" key="5">
    <source>
        <dbReference type="ARBA" id="ARBA00023002"/>
    </source>
</evidence>
<dbReference type="InterPro" id="IPR012999">
    <property type="entry name" value="Pyr_OxRdtase_I_AS"/>
</dbReference>
<dbReference type="GO" id="GO:0003955">
    <property type="term" value="F:NAD(P)H dehydrogenase (quinone) activity"/>
    <property type="evidence" value="ECO:0007669"/>
    <property type="project" value="TreeGrafter"/>
</dbReference>
<dbReference type="Gene3D" id="3.50.50.60">
    <property type="entry name" value="FAD/NAD(P)-binding domain"/>
    <property type="match status" value="2"/>
</dbReference>
<dbReference type="PRINTS" id="PR00411">
    <property type="entry name" value="PNDRDTASEI"/>
</dbReference>
<evidence type="ECO:0000259" key="12">
    <source>
        <dbReference type="Pfam" id="PF07992"/>
    </source>
</evidence>
<dbReference type="PIRSF" id="PIRSF000350">
    <property type="entry name" value="Mercury_reductase_MerA"/>
    <property type="match status" value="1"/>
</dbReference>
<keyword evidence="2 10" id="KW-0285">Flavoprotein</keyword>
<dbReference type="InterPro" id="IPR023753">
    <property type="entry name" value="FAD/NAD-binding_dom"/>
</dbReference>
<evidence type="ECO:0000313" key="14">
    <source>
        <dbReference type="Proteomes" id="UP000030403"/>
    </source>
</evidence>
<name>A0A0A5GCW3_9BACI</name>
<dbReference type="STRING" id="1385511.GCA_000425225_02758"/>
<feature type="binding site" evidence="8">
    <location>
        <position position="199"/>
    </location>
    <ligand>
        <name>NAD(+)</name>
        <dbReference type="ChEBI" id="CHEBI:57540"/>
    </ligand>
</feature>
<feature type="disulfide bond" description="Redox-active" evidence="9">
    <location>
        <begin position="42"/>
        <end position="47"/>
    </location>
</feature>
<keyword evidence="3 8" id="KW-0274">FAD</keyword>
<reference evidence="13 14" key="1">
    <citation type="submission" date="2013-08" db="EMBL/GenBank/DDBJ databases">
        <authorList>
            <person name="Huang J."/>
            <person name="Wang G."/>
        </authorList>
    </citation>
    <scope>NUCLEOTIDE SEQUENCE [LARGE SCALE GENOMIC DNA]</scope>
    <source>
        <strain evidence="13 14">BH030004</strain>
    </source>
</reference>
<dbReference type="OrthoDB" id="9800167at2"/>
<proteinExistence type="inferred from homology"/>
<comment type="caution">
    <text evidence="13">The sequence shown here is derived from an EMBL/GenBank/DDBJ whole genome shotgun (WGS) entry which is preliminary data.</text>
</comment>
<dbReference type="Gene3D" id="3.30.390.30">
    <property type="match status" value="1"/>
</dbReference>
<feature type="domain" description="FAD/NAD(P)-binding" evidence="12">
    <location>
        <begin position="4"/>
        <end position="321"/>
    </location>
</feature>
<keyword evidence="7 10" id="KW-0676">Redox-active center</keyword>
<feature type="domain" description="Pyridine nucleotide-disulphide oxidoreductase dimerisation" evidence="11">
    <location>
        <begin position="341"/>
        <end position="448"/>
    </location>
</feature>
<dbReference type="Pfam" id="PF07992">
    <property type="entry name" value="Pyr_redox_2"/>
    <property type="match status" value="1"/>
</dbReference>
<dbReference type="InterPro" id="IPR036188">
    <property type="entry name" value="FAD/NAD-bd_sf"/>
</dbReference>
<dbReference type="PANTHER" id="PTHR43014">
    <property type="entry name" value="MERCURIC REDUCTASE"/>
    <property type="match status" value="1"/>
</dbReference>
<dbReference type="PRINTS" id="PR00368">
    <property type="entry name" value="FADPNR"/>
</dbReference>
<feature type="binding site" evidence="8">
    <location>
        <position position="265"/>
    </location>
    <ligand>
        <name>NAD(+)</name>
        <dbReference type="ChEBI" id="CHEBI:57540"/>
    </ligand>
</feature>
<feature type="binding site" evidence="8">
    <location>
        <begin position="176"/>
        <end position="183"/>
    </location>
    <ligand>
        <name>NAD(+)</name>
        <dbReference type="ChEBI" id="CHEBI:57540"/>
    </ligand>
</feature>
<keyword evidence="8" id="KW-0520">NAD</keyword>
<evidence type="ECO:0000313" key="13">
    <source>
        <dbReference type="EMBL" id="KGX89874.1"/>
    </source>
</evidence>
<accession>A0A0A5GCW3</accession>
<sequence>MKNYDLIIVGGGAGGLTVAAGAASLGAKTALIDKREDLGGDCLHYGCVPSKALIEVANEVYQARNVSAYGVHTSGVVDMKAINERIKQSISHIQEHDSIDRFRDLGIDVFIGGASFQNEHEVELVGGDRLYGKRIVVSTGSRPNVPPIQGLDQTGYITNETVFDLDELPKKLVFIGGGPIGLELAQAFARLGSEVTVLEAGPAILGKEDQDVRKKAQEILEREMKIITHAKVEKTSRDEGQNYVHYSVGNNSHVVETDQIFLATGRTPNTDTLQLEQAGVSMDKRGFIKVDDTMRTSVSHIFAVGDVNGSYPFTHIAGHEGKTVVQNAVFGLRRSVSYENIPWNTYLSPEVFHLGLTQEEAQNEHGDVMIYQTNLDEVDRYVADHASEGFLKIITTTKGHIVGAHAIGKGVGDWMQVLILAVNKGMKVGDLSTMIYPYPNHTAAIEQASNQYWRNKLFSGVVPKLTKTFIRWFR</sequence>
<gene>
    <name evidence="13" type="ORF">N783_03195</name>
</gene>
<evidence type="ECO:0000259" key="11">
    <source>
        <dbReference type="Pfam" id="PF02852"/>
    </source>
</evidence>
<dbReference type="InterPro" id="IPR001100">
    <property type="entry name" value="Pyr_nuc-diS_OxRdtase"/>
</dbReference>
<evidence type="ECO:0000256" key="8">
    <source>
        <dbReference type="PIRSR" id="PIRSR000350-3"/>
    </source>
</evidence>
<evidence type="ECO:0000256" key="3">
    <source>
        <dbReference type="ARBA" id="ARBA00022827"/>
    </source>
</evidence>
<dbReference type="InterPro" id="IPR004099">
    <property type="entry name" value="Pyr_nucl-diS_OxRdtase_dimer"/>
</dbReference>
<evidence type="ECO:0000256" key="10">
    <source>
        <dbReference type="RuleBase" id="RU003691"/>
    </source>
</evidence>
<dbReference type="AlphaFoldDB" id="A0A0A5GCW3"/>
<evidence type="ECO:0000256" key="9">
    <source>
        <dbReference type="PIRSR" id="PIRSR000350-4"/>
    </source>
</evidence>
<keyword evidence="4" id="KW-0521">NADP</keyword>
<feature type="binding site" evidence="8">
    <location>
        <position position="306"/>
    </location>
    <ligand>
        <name>FAD</name>
        <dbReference type="ChEBI" id="CHEBI:57692"/>
    </ligand>
</feature>
<feature type="binding site" evidence="8">
    <location>
        <begin position="139"/>
        <end position="141"/>
    </location>
    <ligand>
        <name>FAD</name>
        <dbReference type="ChEBI" id="CHEBI:57692"/>
    </ligand>
</feature>
<keyword evidence="5 10" id="KW-0560">Oxidoreductase</keyword>
<dbReference type="eggNOG" id="COG1249">
    <property type="taxonomic scope" value="Bacteria"/>
</dbReference>
<protein>
    <submittedName>
        <fullName evidence="13">FAD-dependent pyridine nucleotide-disulfide oxidoreductase</fullName>
    </submittedName>
</protein>
<keyword evidence="6" id="KW-1015">Disulfide bond</keyword>
<comment type="cofactor">
    <cofactor evidence="8">
        <name>FAD</name>
        <dbReference type="ChEBI" id="CHEBI:57692"/>
    </cofactor>
    <text evidence="8">Binds 1 FAD per subunit.</text>
</comment>
<dbReference type="SUPFAM" id="SSF51905">
    <property type="entry name" value="FAD/NAD(P)-binding domain"/>
    <property type="match status" value="1"/>
</dbReference>
<dbReference type="Pfam" id="PF02852">
    <property type="entry name" value="Pyr_redox_dim"/>
    <property type="match status" value="1"/>
</dbReference>
<dbReference type="RefSeq" id="WP_027446419.1">
    <property type="nucleotide sequence ID" value="NZ_AULJ01000034.1"/>
</dbReference>
<organism evidence="13 14">
    <name type="scientific">Pontibacillus marinus BH030004 = DSM 16465</name>
    <dbReference type="NCBI Taxonomy" id="1385511"/>
    <lineage>
        <taxon>Bacteria</taxon>
        <taxon>Bacillati</taxon>
        <taxon>Bacillota</taxon>
        <taxon>Bacilli</taxon>
        <taxon>Bacillales</taxon>
        <taxon>Bacillaceae</taxon>
        <taxon>Pontibacillus</taxon>
    </lineage>
</organism>
<evidence type="ECO:0000256" key="4">
    <source>
        <dbReference type="ARBA" id="ARBA00022857"/>
    </source>
</evidence>
<feature type="binding site" evidence="8">
    <location>
        <position position="51"/>
    </location>
    <ligand>
        <name>FAD</name>
        <dbReference type="ChEBI" id="CHEBI:57692"/>
    </ligand>
</feature>
<dbReference type="Proteomes" id="UP000030403">
    <property type="component" value="Unassembled WGS sequence"/>
</dbReference>
<dbReference type="SUPFAM" id="SSF55424">
    <property type="entry name" value="FAD/NAD-linked reductases, dimerisation (C-terminal) domain"/>
    <property type="match status" value="1"/>
</dbReference>
<dbReference type="PROSITE" id="PS00076">
    <property type="entry name" value="PYRIDINE_REDOX_1"/>
    <property type="match status" value="1"/>
</dbReference>
<evidence type="ECO:0000256" key="1">
    <source>
        <dbReference type="ARBA" id="ARBA00007532"/>
    </source>
</evidence>
<dbReference type="PANTHER" id="PTHR43014:SF2">
    <property type="entry name" value="MERCURIC REDUCTASE"/>
    <property type="match status" value="1"/>
</dbReference>
<comment type="similarity">
    <text evidence="1 10">Belongs to the class-I pyridine nucleotide-disulfide oxidoreductase family.</text>
</comment>
<evidence type="ECO:0000256" key="6">
    <source>
        <dbReference type="ARBA" id="ARBA00023157"/>
    </source>
</evidence>
<dbReference type="GO" id="GO:0050660">
    <property type="term" value="F:flavin adenine dinucleotide binding"/>
    <property type="evidence" value="ECO:0007669"/>
    <property type="project" value="TreeGrafter"/>
</dbReference>